<evidence type="ECO:0000313" key="2">
    <source>
        <dbReference type="Proteomes" id="UP000269076"/>
    </source>
</evidence>
<dbReference type="Proteomes" id="UP000269076">
    <property type="component" value="Chromosome"/>
</dbReference>
<reference evidence="1 2" key="1">
    <citation type="submission" date="2018-11" db="EMBL/GenBank/DDBJ databases">
        <title>Proposal to divide the Flavobacteriaceae and reorganize its genera based on Amino Acid Identity values calculated from whole genome sequences.</title>
        <authorList>
            <person name="Nicholson A.C."/>
            <person name="Gulvik C.A."/>
            <person name="Whitney A.M."/>
            <person name="Humrighouse B.W."/>
            <person name="Bell M."/>
            <person name="Holmes B."/>
            <person name="Steigerwalt A."/>
            <person name="Villarma A."/>
            <person name="Sheth M."/>
            <person name="Batra D."/>
            <person name="Pryor J."/>
            <person name="Bernardet J.-F."/>
            <person name="Hugo C."/>
            <person name="Kampfer P."/>
            <person name="Newman J."/>
            <person name="Mcquiston J.R."/>
        </authorList>
    </citation>
    <scope>NUCLEOTIDE SEQUENCE [LARGE SCALE GENOMIC DNA]</scope>
    <source>
        <strain evidence="1 2">G0211</strain>
    </source>
</reference>
<proteinExistence type="predicted"/>
<protein>
    <recommendedName>
        <fullName evidence="3">Conjugal transfer protein TraD</fullName>
    </recommendedName>
</protein>
<dbReference type="EMBL" id="CP033928">
    <property type="protein sequence ID" value="AZA60184.1"/>
    <property type="molecule type" value="Genomic_DNA"/>
</dbReference>
<name>A0A3G6MXE4_9FLAO</name>
<dbReference type="AlphaFoldDB" id="A0A3G6MXE4"/>
<evidence type="ECO:0000313" key="1">
    <source>
        <dbReference type="EMBL" id="AZA60184.1"/>
    </source>
</evidence>
<accession>A0A3G6MXE4</accession>
<organism evidence="1 2">
    <name type="scientific">Chryseobacterium indoltheticum</name>
    <dbReference type="NCBI Taxonomy" id="254"/>
    <lineage>
        <taxon>Bacteria</taxon>
        <taxon>Pseudomonadati</taxon>
        <taxon>Bacteroidota</taxon>
        <taxon>Flavobacteriia</taxon>
        <taxon>Flavobacteriales</taxon>
        <taxon>Weeksellaceae</taxon>
        <taxon>Chryseobacterium group</taxon>
        <taxon>Chryseobacterium</taxon>
    </lineage>
</organism>
<sequence>MEQLIIIWLLIVIILLLWDRKFTNQNQHPKEKSAEAQLPVPSIMGETKIEERKVQPSDADQGQDESNVLNVHNFDSETKEEVFENTASKKELEEILIKDNDWEDEEEDWQYQDDSKIESGFATGVTFQELSTTGQLLQQDLLEPDLEQEVVTIIQKIQGTELFDLLENSLGDASKRVAALLSHGISNADEEISYMRKDDANGFDIGDFL</sequence>
<evidence type="ECO:0008006" key="3">
    <source>
        <dbReference type="Google" id="ProtNLM"/>
    </source>
</evidence>
<gene>
    <name evidence="1" type="ORF">EG340_03635</name>
</gene>